<dbReference type="SMART" id="SM00448">
    <property type="entry name" value="REC"/>
    <property type="match status" value="1"/>
</dbReference>
<keyword evidence="8" id="KW-1185">Reference proteome</keyword>
<dbReference type="PANTHER" id="PTHR43214:SF24">
    <property type="entry name" value="TRANSCRIPTIONAL REGULATORY PROTEIN NARL-RELATED"/>
    <property type="match status" value="1"/>
</dbReference>
<name>A0A543N7K5_9ACTN</name>
<dbReference type="InterPro" id="IPR000792">
    <property type="entry name" value="Tscrpt_reg_LuxR_C"/>
</dbReference>
<evidence type="ECO:0000259" key="6">
    <source>
        <dbReference type="PROSITE" id="PS50110"/>
    </source>
</evidence>
<dbReference type="OrthoDB" id="3208680at2"/>
<evidence type="ECO:0000256" key="4">
    <source>
        <dbReference type="PROSITE-ProRule" id="PRU00169"/>
    </source>
</evidence>
<dbReference type="PROSITE" id="PS50043">
    <property type="entry name" value="HTH_LUXR_2"/>
    <property type="match status" value="1"/>
</dbReference>
<evidence type="ECO:0000256" key="2">
    <source>
        <dbReference type="ARBA" id="ARBA00023125"/>
    </source>
</evidence>
<dbReference type="InterPro" id="IPR016032">
    <property type="entry name" value="Sig_transdc_resp-reg_C-effctor"/>
</dbReference>
<accession>A0A543N7K5</accession>
<keyword evidence="1" id="KW-0805">Transcription regulation</keyword>
<dbReference type="PRINTS" id="PR00038">
    <property type="entry name" value="HTHLUXR"/>
</dbReference>
<dbReference type="AlphaFoldDB" id="A0A543N7K5"/>
<feature type="domain" description="Response regulatory" evidence="6">
    <location>
        <begin position="2"/>
        <end position="122"/>
    </location>
</feature>
<protein>
    <submittedName>
        <fullName evidence="7">LuxR family two component transcriptional regulator</fullName>
    </submittedName>
</protein>
<dbReference type="RefSeq" id="WP_141926224.1">
    <property type="nucleotide sequence ID" value="NZ_VFQC01000003.1"/>
</dbReference>
<dbReference type="Pfam" id="PF00196">
    <property type="entry name" value="GerE"/>
    <property type="match status" value="1"/>
</dbReference>
<feature type="domain" description="HTH luxR-type" evidence="5">
    <location>
        <begin position="144"/>
        <end position="215"/>
    </location>
</feature>
<dbReference type="SUPFAM" id="SSF46894">
    <property type="entry name" value="C-terminal effector domain of the bipartite response regulators"/>
    <property type="match status" value="1"/>
</dbReference>
<feature type="modified residue" description="4-aspartylphosphate" evidence="4">
    <location>
        <position position="52"/>
    </location>
</feature>
<proteinExistence type="predicted"/>
<comment type="caution">
    <text evidence="7">The sequence shown here is derived from an EMBL/GenBank/DDBJ whole genome shotgun (WGS) entry which is preliminary data.</text>
</comment>
<gene>
    <name evidence="7" type="ORF">FHX37_4545</name>
</gene>
<dbReference type="Pfam" id="PF00072">
    <property type="entry name" value="Response_reg"/>
    <property type="match status" value="1"/>
</dbReference>
<dbReference type="SMART" id="SM00421">
    <property type="entry name" value="HTH_LUXR"/>
    <property type="match status" value="1"/>
</dbReference>
<dbReference type="GO" id="GO:0000160">
    <property type="term" value="P:phosphorelay signal transduction system"/>
    <property type="evidence" value="ECO:0007669"/>
    <property type="project" value="InterPro"/>
</dbReference>
<evidence type="ECO:0000313" key="7">
    <source>
        <dbReference type="EMBL" id="TQN27815.1"/>
    </source>
</evidence>
<dbReference type="SUPFAM" id="SSF52172">
    <property type="entry name" value="CheY-like"/>
    <property type="match status" value="1"/>
</dbReference>
<dbReference type="Proteomes" id="UP000317422">
    <property type="component" value="Unassembled WGS sequence"/>
</dbReference>
<evidence type="ECO:0000256" key="3">
    <source>
        <dbReference type="ARBA" id="ARBA00023163"/>
    </source>
</evidence>
<evidence type="ECO:0000313" key="8">
    <source>
        <dbReference type="Proteomes" id="UP000317422"/>
    </source>
</evidence>
<evidence type="ECO:0000259" key="5">
    <source>
        <dbReference type="PROSITE" id="PS50043"/>
    </source>
</evidence>
<dbReference type="GO" id="GO:0003677">
    <property type="term" value="F:DNA binding"/>
    <property type="evidence" value="ECO:0007669"/>
    <property type="project" value="UniProtKB-KW"/>
</dbReference>
<keyword evidence="4" id="KW-0597">Phosphoprotein</keyword>
<keyword evidence="3" id="KW-0804">Transcription</keyword>
<organism evidence="7 8">
    <name type="scientific">Haloactinospora alba</name>
    <dbReference type="NCBI Taxonomy" id="405555"/>
    <lineage>
        <taxon>Bacteria</taxon>
        <taxon>Bacillati</taxon>
        <taxon>Actinomycetota</taxon>
        <taxon>Actinomycetes</taxon>
        <taxon>Streptosporangiales</taxon>
        <taxon>Nocardiopsidaceae</taxon>
        <taxon>Haloactinospora</taxon>
    </lineage>
</organism>
<reference evidence="7 8" key="1">
    <citation type="submission" date="2019-06" db="EMBL/GenBank/DDBJ databases">
        <title>Sequencing the genomes of 1000 actinobacteria strains.</title>
        <authorList>
            <person name="Klenk H.-P."/>
        </authorList>
    </citation>
    <scope>NUCLEOTIDE SEQUENCE [LARGE SCALE GENOMIC DNA]</scope>
    <source>
        <strain evidence="7 8">DSM 45015</strain>
    </source>
</reference>
<dbReference type="Gene3D" id="3.40.50.2300">
    <property type="match status" value="1"/>
</dbReference>
<evidence type="ECO:0000256" key="1">
    <source>
        <dbReference type="ARBA" id="ARBA00023015"/>
    </source>
</evidence>
<dbReference type="PANTHER" id="PTHR43214">
    <property type="entry name" value="TWO-COMPONENT RESPONSE REGULATOR"/>
    <property type="match status" value="1"/>
</dbReference>
<dbReference type="GO" id="GO:0006355">
    <property type="term" value="P:regulation of DNA-templated transcription"/>
    <property type="evidence" value="ECO:0007669"/>
    <property type="project" value="InterPro"/>
</dbReference>
<sequence>MRVLIAEDDVLLRQGLVLLLEMEGVEVAGVADNATTLLELFTEHAPDAAVVDVRLPPGFQDEGLRAAAEIRRRVPDFPVLVLSAYVEHRYADELLGGGGRGVGYLLKDRVGDVAQFTDALTRVAEGGLALDPDVVAQLLHGRAQDAPLASLTPREHEVLRLMAEGHDNERIRTLLDLSTPAVGKYIGAIFHKLGLSQDGNGHRRVQAVLTYLRGGVPDSAR</sequence>
<dbReference type="CDD" id="cd06170">
    <property type="entry name" value="LuxR_C_like"/>
    <property type="match status" value="1"/>
</dbReference>
<dbReference type="EMBL" id="VFQC01000003">
    <property type="protein sequence ID" value="TQN27815.1"/>
    <property type="molecule type" value="Genomic_DNA"/>
</dbReference>
<dbReference type="InterPro" id="IPR001789">
    <property type="entry name" value="Sig_transdc_resp-reg_receiver"/>
</dbReference>
<keyword evidence="2" id="KW-0238">DNA-binding</keyword>
<dbReference type="InterPro" id="IPR039420">
    <property type="entry name" value="WalR-like"/>
</dbReference>
<dbReference type="InterPro" id="IPR011006">
    <property type="entry name" value="CheY-like_superfamily"/>
</dbReference>
<dbReference type="PROSITE" id="PS50110">
    <property type="entry name" value="RESPONSE_REGULATORY"/>
    <property type="match status" value="1"/>
</dbReference>